<reference evidence="6 7" key="1">
    <citation type="submission" date="2019-10" db="EMBL/GenBank/DDBJ databases">
        <title>WGS of Leuconostoc mesenteroides.</title>
        <authorList>
            <person name="Melo Bolivar J."/>
            <person name="Marino-Ramirez L."/>
            <person name="Villamil Diaz L.M."/>
        </authorList>
    </citation>
    <scope>NUCLEOTIDE SEQUENCE [LARGE SCALE GENOMIC DNA]</scope>
    <source>
        <strain evidence="6 7">M11</strain>
    </source>
</reference>
<dbReference type="Pfam" id="PF00005">
    <property type="entry name" value="ABC_tran"/>
    <property type="match status" value="1"/>
</dbReference>
<keyword evidence="2" id="KW-0813">Transport</keyword>
<dbReference type="InterPro" id="IPR003593">
    <property type="entry name" value="AAA+_ATPase"/>
</dbReference>
<evidence type="ECO:0000313" key="6">
    <source>
        <dbReference type="EMBL" id="MQR26090.1"/>
    </source>
</evidence>
<sequence length="263" mass="29562">MTNNAVLSMKKVSFERDKIILKNINWSLHRGENWVLMGLNGAGKTTLLSLIYGNHWATTGSIEVLGETFGKTNVLALKKRIGLISTAVQSQFPEHHLAQYIVLSGKFGTIGIHNDFEKNDLNEAIGLLKKLGGDELINKPYRILSQGQRQLVLIARALLGKPELLILDEPCNGLDLFSRELLLEQINKLAQLPNHPTLLFVSHYTEEILPIFKNIMLLKQGEIFAQGTRDKILTENVLSNFYPKPIKILPITNNRFAVYPAEL</sequence>
<evidence type="ECO:0000256" key="2">
    <source>
        <dbReference type="ARBA" id="ARBA00022448"/>
    </source>
</evidence>
<comment type="caution">
    <text evidence="6">The sequence shown here is derived from an EMBL/GenBank/DDBJ whole genome shotgun (WGS) entry which is preliminary data.</text>
</comment>
<keyword evidence="4 6" id="KW-0067">ATP-binding</keyword>
<feature type="domain" description="ABC transporter" evidence="5">
    <location>
        <begin position="4"/>
        <end position="245"/>
    </location>
</feature>
<accession>A0A857JZ67</accession>
<dbReference type="SMART" id="SM00382">
    <property type="entry name" value="AAA"/>
    <property type="match status" value="1"/>
</dbReference>
<dbReference type="SUPFAM" id="SSF52540">
    <property type="entry name" value="P-loop containing nucleoside triphosphate hydrolases"/>
    <property type="match status" value="1"/>
</dbReference>
<dbReference type="GeneID" id="29575944"/>
<dbReference type="GO" id="GO:0043190">
    <property type="term" value="C:ATP-binding cassette (ABC) transporter complex"/>
    <property type="evidence" value="ECO:0007669"/>
    <property type="project" value="TreeGrafter"/>
</dbReference>
<comment type="similarity">
    <text evidence="1">Belongs to the ABC transporter superfamily.</text>
</comment>
<dbReference type="PROSITE" id="PS50893">
    <property type="entry name" value="ABC_TRANSPORTER_2"/>
    <property type="match status" value="1"/>
</dbReference>
<evidence type="ECO:0000256" key="3">
    <source>
        <dbReference type="ARBA" id="ARBA00022741"/>
    </source>
</evidence>
<dbReference type="Proteomes" id="UP000469952">
    <property type="component" value="Unassembled WGS sequence"/>
</dbReference>
<protein>
    <submittedName>
        <fullName evidence="6">ATP-binding cassette domain-containing protein</fullName>
    </submittedName>
</protein>
<dbReference type="AlphaFoldDB" id="A0A857JZ67"/>
<gene>
    <name evidence="6" type="ORF">GFV13_02105</name>
</gene>
<dbReference type="GO" id="GO:0042626">
    <property type="term" value="F:ATPase-coupled transmembrane transporter activity"/>
    <property type="evidence" value="ECO:0007669"/>
    <property type="project" value="TreeGrafter"/>
</dbReference>
<proteinExistence type="inferred from homology"/>
<dbReference type="OrthoDB" id="9789994at2"/>
<dbReference type="InterPro" id="IPR003439">
    <property type="entry name" value="ABC_transporter-like_ATP-bd"/>
</dbReference>
<dbReference type="InterPro" id="IPR027417">
    <property type="entry name" value="P-loop_NTPase"/>
</dbReference>
<evidence type="ECO:0000256" key="1">
    <source>
        <dbReference type="ARBA" id="ARBA00005417"/>
    </source>
</evidence>
<dbReference type="PANTHER" id="PTHR43553">
    <property type="entry name" value="HEAVY METAL TRANSPORTER"/>
    <property type="match status" value="1"/>
</dbReference>
<dbReference type="GO" id="GO:0005524">
    <property type="term" value="F:ATP binding"/>
    <property type="evidence" value="ECO:0007669"/>
    <property type="project" value="UniProtKB-KW"/>
</dbReference>
<dbReference type="RefSeq" id="WP_011680496.1">
    <property type="nucleotide sequence ID" value="NZ_BCMO01000013.1"/>
</dbReference>
<evidence type="ECO:0000259" key="5">
    <source>
        <dbReference type="PROSITE" id="PS50893"/>
    </source>
</evidence>
<dbReference type="PROSITE" id="PS00211">
    <property type="entry name" value="ABC_TRANSPORTER_1"/>
    <property type="match status" value="1"/>
</dbReference>
<dbReference type="OMA" id="MIMVTHH"/>
<dbReference type="EMBL" id="WIPA01000002">
    <property type="protein sequence ID" value="MQR26090.1"/>
    <property type="molecule type" value="Genomic_DNA"/>
</dbReference>
<name>A0A857JZ67_LEUME</name>
<dbReference type="GO" id="GO:0016887">
    <property type="term" value="F:ATP hydrolysis activity"/>
    <property type="evidence" value="ECO:0007669"/>
    <property type="project" value="InterPro"/>
</dbReference>
<dbReference type="InterPro" id="IPR017871">
    <property type="entry name" value="ABC_transporter-like_CS"/>
</dbReference>
<dbReference type="InterPro" id="IPR050095">
    <property type="entry name" value="ECF_ABC_transporter_ATP-bd"/>
</dbReference>
<dbReference type="PANTHER" id="PTHR43553:SF3">
    <property type="entry name" value="ABC TRANSPORTER ATP-BINDING PROTEIN MODF"/>
    <property type="match status" value="1"/>
</dbReference>
<evidence type="ECO:0000313" key="7">
    <source>
        <dbReference type="Proteomes" id="UP000469952"/>
    </source>
</evidence>
<evidence type="ECO:0000256" key="4">
    <source>
        <dbReference type="ARBA" id="ARBA00022840"/>
    </source>
</evidence>
<keyword evidence="3" id="KW-0547">Nucleotide-binding</keyword>
<organism evidence="6 7">
    <name type="scientific">Leuconostoc mesenteroides</name>
    <dbReference type="NCBI Taxonomy" id="1245"/>
    <lineage>
        <taxon>Bacteria</taxon>
        <taxon>Bacillati</taxon>
        <taxon>Bacillota</taxon>
        <taxon>Bacilli</taxon>
        <taxon>Lactobacillales</taxon>
        <taxon>Lactobacillaceae</taxon>
        <taxon>Leuconostoc</taxon>
    </lineage>
</organism>
<dbReference type="Gene3D" id="3.40.50.300">
    <property type="entry name" value="P-loop containing nucleotide triphosphate hydrolases"/>
    <property type="match status" value="1"/>
</dbReference>